<proteinExistence type="predicted"/>
<evidence type="ECO:0000313" key="8">
    <source>
        <dbReference type="EMBL" id="KAG5541177.1"/>
    </source>
</evidence>
<keyword evidence="3" id="KW-0175">Coiled coil</keyword>
<evidence type="ECO:0000256" key="4">
    <source>
        <dbReference type="ARBA" id="ARBA00023136"/>
    </source>
</evidence>
<dbReference type="AlphaFoldDB" id="A0AAV6JKZ5"/>
<feature type="domain" description="G protein gamma" evidence="7">
    <location>
        <begin position="59"/>
        <end position="120"/>
    </location>
</feature>
<dbReference type="PANTHER" id="PTHR35129:SF5">
    <property type="entry name" value="GUANINE NUCLEOTIDE-BINDING PROTEIN SUBUNIT GAMMA 2"/>
    <property type="match status" value="1"/>
</dbReference>
<dbReference type="EMBL" id="JACTNZ010000007">
    <property type="protein sequence ID" value="KAG5541177.1"/>
    <property type="molecule type" value="Genomic_DNA"/>
</dbReference>
<keyword evidence="2" id="KW-1003">Cell membrane</keyword>
<organism evidence="8 9">
    <name type="scientific">Rhododendron griersonianum</name>
    <dbReference type="NCBI Taxonomy" id="479676"/>
    <lineage>
        <taxon>Eukaryota</taxon>
        <taxon>Viridiplantae</taxon>
        <taxon>Streptophyta</taxon>
        <taxon>Embryophyta</taxon>
        <taxon>Tracheophyta</taxon>
        <taxon>Spermatophyta</taxon>
        <taxon>Magnoliopsida</taxon>
        <taxon>eudicotyledons</taxon>
        <taxon>Gunneridae</taxon>
        <taxon>Pentapetalae</taxon>
        <taxon>asterids</taxon>
        <taxon>Ericales</taxon>
        <taxon>Ericaceae</taxon>
        <taxon>Ericoideae</taxon>
        <taxon>Rhodoreae</taxon>
        <taxon>Rhododendron</taxon>
    </lineage>
</organism>
<dbReference type="Proteomes" id="UP000823749">
    <property type="component" value="Chromosome 7"/>
</dbReference>
<dbReference type="SMART" id="SM01224">
    <property type="entry name" value="G_gamma"/>
    <property type="match status" value="1"/>
</dbReference>
<dbReference type="GO" id="GO:0007165">
    <property type="term" value="P:signal transduction"/>
    <property type="evidence" value="ECO:0007669"/>
    <property type="project" value="UniProtKB-KW"/>
</dbReference>
<comment type="subcellular location">
    <subcellularLocation>
        <location evidence="1">Cell membrane</location>
    </subcellularLocation>
</comment>
<evidence type="ECO:0000313" key="9">
    <source>
        <dbReference type="Proteomes" id="UP000823749"/>
    </source>
</evidence>
<evidence type="ECO:0000256" key="2">
    <source>
        <dbReference type="ARBA" id="ARBA00022475"/>
    </source>
</evidence>
<keyword evidence="4" id="KW-0472">Membrane</keyword>
<dbReference type="InterPro" id="IPR015898">
    <property type="entry name" value="G-protein_gamma-like_dom"/>
</dbReference>
<dbReference type="InterPro" id="IPR045878">
    <property type="entry name" value="GG1/2"/>
</dbReference>
<comment type="caution">
    <text evidence="8">The sequence shown here is derived from an EMBL/GenBank/DDBJ whole genome shotgun (WGS) entry which is preliminary data.</text>
</comment>
<accession>A0AAV6JKZ5</accession>
<protein>
    <recommendedName>
        <fullName evidence="7">G protein gamma domain-containing protein</fullName>
    </recommendedName>
</protein>
<keyword evidence="9" id="KW-1185">Reference proteome</keyword>
<evidence type="ECO:0000256" key="6">
    <source>
        <dbReference type="SAM" id="MobiDB-lite"/>
    </source>
</evidence>
<sequence>MEPVTEGGDEEQRPQLSSSLQSGGGESTTVQEAAAAITIRAAAIPKETASPNFMGKHRMAAAVAQLHQQIQIIQEELEELETLGEASIVCKELVSAVESVSDALLPVLAKMEDGNQMFDLRRMLKPLPTCHLRPNFKAYPRTPPKRMFLKFHEQLAAGLAFVYTGQKVQQWLVGTGGSKVPMVHVVANGGYEASELHEMLLLDLTIFSG</sequence>
<gene>
    <name evidence="8" type="ORF">RHGRI_021137</name>
</gene>
<dbReference type="PANTHER" id="PTHR35129">
    <property type="entry name" value="GUANINE NUCLEOTIDE-BINDING PROTEIN SUBUNIT GAMMA 1"/>
    <property type="match status" value="1"/>
</dbReference>
<evidence type="ECO:0000256" key="1">
    <source>
        <dbReference type="ARBA" id="ARBA00004236"/>
    </source>
</evidence>
<evidence type="ECO:0000256" key="5">
    <source>
        <dbReference type="ARBA" id="ARBA00023224"/>
    </source>
</evidence>
<reference evidence="8" key="1">
    <citation type="submission" date="2020-08" db="EMBL/GenBank/DDBJ databases">
        <title>Plant Genome Project.</title>
        <authorList>
            <person name="Zhang R.-G."/>
        </authorList>
    </citation>
    <scope>NUCLEOTIDE SEQUENCE</scope>
    <source>
        <strain evidence="8">WSP0</strain>
        <tissue evidence="8">Leaf</tissue>
    </source>
</reference>
<feature type="region of interest" description="Disordered" evidence="6">
    <location>
        <begin position="1"/>
        <end position="29"/>
    </location>
</feature>
<dbReference type="GO" id="GO:0005886">
    <property type="term" value="C:plasma membrane"/>
    <property type="evidence" value="ECO:0007669"/>
    <property type="project" value="UniProtKB-SubCell"/>
</dbReference>
<evidence type="ECO:0000259" key="7">
    <source>
        <dbReference type="SMART" id="SM01224"/>
    </source>
</evidence>
<keyword evidence="5" id="KW-0807">Transducer</keyword>
<evidence type="ECO:0000256" key="3">
    <source>
        <dbReference type="ARBA" id="ARBA00023054"/>
    </source>
</evidence>
<name>A0AAV6JKZ5_9ERIC</name>